<dbReference type="InterPro" id="IPR032675">
    <property type="entry name" value="LRR_dom_sf"/>
</dbReference>
<reference evidence="5" key="1">
    <citation type="submission" date="2020-07" db="EMBL/GenBank/DDBJ databases">
        <authorList>
            <person name="Lin J."/>
        </authorList>
    </citation>
    <scope>NUCLEOTIDE SEQUENCE</scope>
</reference>
<dbReference type="InterPro" id="IPR046959">
    <property type="entry name" value="PRK1-6/SRF4-like"/>
</dbReference>
<proteinExistence type="predicted"/>
<evidence type="ECO:0000256" key="1">
    <source>
        <dbReference type="ARBA" id="ARBA00022614"/>
    </source>
</evidence>
<dbReference type="EMBL" id="LR862137">
    <property type="protein sequence ID" value="CAD1844026.1"/>
    <property type="molecule type" value="Genomic_DNA"/>
</dbReference>
<dbReference type="Gene3D" id="3.80.10.10">
    <property type="entry name" value="Ribonuclease Inhibitor"/>
    <property type="match status" value="1"/>
</dbReference>
<feature type="chain" id="PRO_5028413261" description="Leucine-rich repeat-containing N-terminal plant-type domain-containing protein" evidence="3">
    <location>
        <begin position="22"/>
        <end position="104"/>
    </location>
</feature>
<accession>A0A6V7QMP6</accession>
<evidence type="ECO:0000256" key="3">
    <source>
        <dbReference type="SAM" id="SignalP"/>
    </source>
</evidence>
<organism evidence="5">
    <name type="scientific">Ananas comosus var. bracteatus</name>
    <name type="common">red pineapple</name>
    <dbReference type="NCBI Taxonomy" id="296719"/>
    <lineage>
        <taxon>Eukaryota</taxon>
        <taxon>Viridiplantae</taxon>
        <taxon>Streptophyta</taxon>
        <taxon>Embryophyta</taxon>
        <taxon>Tracheophyta</taxon>
        <taxon>Spermatophyta</taxon>
        <taxon>Magnoliopsida</taxon>
        <taxon>Liliopsida</taxon>
        <taxon>Poales</taxon>
        <taxon>Bromeliaceae</taxon>
        <taxon>Bromelioideae</taxon>
        <taxon>Ananas</taxon>
    </lineage>
</organism>
<evidence type="ECO:0000313" key="5">
    <source>
        <dbReference type="EMBL" id="CAD1844026.1"/>
    </source>
</evidence>
<feature type="signal peptide" evidence="3">
    <location>
        <begin position="1"/>
        <end position="21"/>
    </location>
</feature>
<sequence>MATAGPSAPLGILFLSGLVFATILSANASDADVLLKFKAAISDPAGALRTWTADTAPCTPKADDSSWAGVICDNGTVLGLQLEGMRLSGTLDLGLLAASRGSGR</sequence>
<evidence type="ECO:0000256" key="2">
    <source>
        <dbReference type="ARBA" id="ARBA00022737"/>
    </source>
</evidence>
<feature type="domain" description="Leucine-rich repeat-containing N-terminal plant-type" evidence="4">
    <location>
        <begin position="28"/>
        <end position="73"/>
    </location>
</feature>
<dbReference type="PANTHER" id="PTHR48007:SF64">
    <property type="entry name" value="POLLEN RECEPTOR-LIKE KINASE 1"/>
    <property type="match status" value="1"/>
</dbReference>
<name>A0A6V7QMP6_ANACO</name>
<dbReference type="Pfam" id="PF08263">
    <property type="entry name" value="LRRNT_2"/>
    <property type="match status" value="1"/>
</dbReference>
<keyword evidence="1" id="KW-0433">Leucine-rich repeat</keyword>
<protein>
    <recommendedName>
        <fullName evidence="4">Leucine-rich repeat-containing N-terminal plant-type domain-containing protein</fullName>
    </recommendedName>
</protein>
<evidence type="ECO:0000259" key="4">
    <source>
        <dbReference type="Pfam" id="PF08263"/>
    </source>
</evidence>
<dbReference type="InterPro" id="IPR013210">
    <property type="entry name" value="LRR_N_plant-typ"/>
</dbReference>
<keyword evidence="2" id="KW-0677">Repeat</keyword>
<gene>
    <name evidence="5" type="ORF">CB5_LOCUS27237</name>
</gene>
<keyword evidence="3" id="KW-0732">Signal</keyword>
<dbReference type="AlphaFoldDB" id="A0A6V7QMP6"/>
<dbReference type="PANTHER" id="PTHR48007">
    <property type="entry name" value="LEUCINE-RICH REPEAT RECEPTOR-LIKE PROTEIN KINASE PXC1"/>
    <property type="match status" value="1"/>
</dbReference>